<gene>
    <name evidence="3" type="ORF">FB45DRAFT_380389</name>
</gene>
<accession>A0AAD7B3C9</accession>
<organism evidence="3 4">
    <name type="scientific">Roridomyces roridus</name>
    <dbReference type="NCBI Taxonomy" id="1738132"/>
    <lineage>
        <taxon>Eukaryota</taxon>
        <taxon>Fungi</taxon>
        <taxon>Dikarya</taxon>
        <taxon>Basidiomycota</taxon>
        <taxon>Agaricomycotina</taxon>
        <taxon>Agaricomycetes</taxon>
        <taxon>Agaricomycetidae</taxon>
        <taxon>Agaricales</taxon>
        <taxon>Marasmiineae</taxon>
        <taxon>Mycenaceae</taxon>
        <taxon>Roridomyces</taxon>
    </lineage>
</organism>
<dbReference type="EMBL" id="JARKIF010000043">
    <property type="protein sequence ID" value="KAJ7608795.1"/>
    <property type="molecule type" value="Genomic_DNA"/>
</dbReference>
<keyword evidence="2" id="KW-0812">Transmembrane</keyword>
<name>A0AAD7B3C9_9AGAR</name>
<keyword evidence="1" id="KW-0175">Coiled coil</keyword>
<proteinExistence type="predicted"/>
<keyword evidence="2" id="KW-0472">Membrane</keyword>
<evidence type="ECO:0000313" key="3">
    <source>
        <dbReference type="EMBL" id="KAJ7608795.1"/>
    </source>
</evidence>
<comment type="caution">
    <text evidence="3">The sequence shown here is derived from an EMBL/GenBank/DDBJ whole genome shotgun (WGS) entry which is preliminary data.</text>
</comment>
<protein>
    <submittedName>
        <fullName evidence="3">Uncharacterized protein</fullName>
    </submittedName>
</protein>
<feature type="coiled-coil region" evidence="1">
    <location>
        <begin position="279"/>
        <end position="313"/>
    </location>
</feature>
<keyword evidence="2" id="KW-1133">Transmembrane helix</keyword>
<sequence length="326" mass="35267">MMGESPAPMTDGQAGSMGSTTYYIRIGATGSPTMELSTAVVTTYTDVTFTSNSHTFSTLSPVITTEITLVPVPVQPTQSGTMVSMGSPATSSSSSKHTAVILAATVVSIILFLLLIGLAIRTLLLRRRRRRERARENQRVTSSSGSDFFPEPAFTEISSARVSYAHSDTGTTTESARTVSMLPEPVQAGDRLSVIDEEQIQDELDLGGSPVRPNSISDLGSSELPALFFRYNSMGALSAATASSALCRSHSLREQVVAVQREISVLERHASVPRDVEEGSEEGRRLEELRALVRELEREQEVLRIQIERGEEVGGEDPPPDYTSTE</sequence>
<evidence type="ECO:0000313" key="4">
    <source>
        <dbReference type="Proteomes" id="UP001221142"/>
    </source>
</evidence>
<reference evidence="3" key="1">
    <citation type="submission" date="2023-03" db="EMBL/GenBank/DDBJ databases">
        <title>Massive genome expansion in bonnet fungi (Mycena s.s.) driven by repeated elements and novel gene families across ecological guilds.</title>
        <authorList>
            <consortium name="Lawrence Berkeley National Laboratory"/>
            <person name="Harder C.B."/>
            <person name="Miyauchi S."/>
            <person name="Viragh M."/>
            <person name="Kuo A."/>
            <person name="Thoen E."/>
            <person name="Andreopoulos B."/>
            <person name="Lu D."/>
            <person name="Skrede I."/>
            <person name="Drula E."/>
            <person name="Henrissat B."/>
            <person name="Morin E."/>
            <person name="Kohler A."/>
            <person name="Barry K."/>
            <person name="LaButti K."/>
            <person name="Morin E."/>
            <person name="Salamov A."/>
            <person name="Lipzen A."/>
            <person name="Mereny Z."/>
            <person name="Hegedus B."/>
            <person name="Baldrian P."/>
            <person name="Stursova M."/>
            <person name="Weitz H."/>
            <person name="Taylor A."/>
            <person name="Grigoriev I.V."/>
            <person name="Nagy L.G."/>
            <person name="Martin F."/>
            <person name="Kauserud H."/>
        </authorList>
    </citation>
    <scope>NUCLEOTIDE SEQUENCE</scope>
    <source>
        <strain evidence="3">9284</strain>
    </source>
</reference>
<dbReference type="AlphaFoldDB" id="A0AAD7B3C9"/>
<evidence type="ECO:0000256" key="1">
    <source>
        <dbReference type="SAM" id="Coils"/>
    </source>
</evidence>
<feature type="transmembrane region" description="Helical" evidence="2">
    <location>
        <begin position="99"/>
        <end position="124"/>
    </location>
</feature>
<dbReference type="Proteomes" id="UP001221142">
    <property type="component" value="Unassembled WGS sequence"/>
</dbReference>
<evidence type="ECO:0000256" key="2">
    <source>
        <dbReference type="SAM" id="Phobius"/>
    </source>
</evidence>
<keyword evidence="4" id="KW-1185">Reference proteome</keyword>